<sequence length="100" mass="11932">MQSPLRAMYKLNFLYNIRVENWCCVRILPEPSFWFNYMGRCAIAYTFQKCSVRSAEKITRIFDLFIYFLDKNSRKCAILLIKGKSKEIIYGLGPQRTKSW</sequence>
<dbReference type="EMBL" id="KK785523">
    <property type="protein sequence ID" value="KDO42078.1"/>
    <property type="molecule type" value="Genomic_DNA"/>
</dbReference>
<dbReference type="AlphaFoldDB" id="A0A067DGS8"/>
<evidence type="ECO:0000313" key="2">
    <source>
        <dbReference type="Proteomes" id="UP000027120"/>
    </source>
</evidence>
<name>A0A067DGS8_CITSI</name>
<accession>A0A067DGS8</accession>
<evidence type="ECO:0000313" key="1">
    <source>
        <dbReference type="EMBL" id="KDO42078.1"/>
    </source>
</evidence>
<proteinExistence type="predicted"/>
<organism evidence="1 2">
    <name type="scientific">Citrus sinensis</name>
    <name type="common">Sweet orange</name>
    <name type="synonym">Citrus aurantium var. sinensis</name>
    <dbReference type="NCBI Taxonomy" id="2711"/>
    <lineage>
        <taxon>Eukaryota</taxon>
        <taxon>Viridiplantae</taxon>
        <taxon>Streptophyta</taxon>
        <taxon>Embryophyta</taxon>
        <taxon>Tracheophyta</taxon>
        <taxon>Spermatophyta</taxon>
        <taxon>Magnoliopsida</taxon>
        <taxon>eudicotyledons</taxon>
        <taxon>Gunneridae</taxon>
        <taxon>Pentapetalae</taxon>
        <taxon>rosids</taxon>
        <taxon>malvids</taxon>
        <taxon>Sapindales</taxon>
        <taxon>Rutaceae</taxon>
        <taxon>Aurantioideae</taxon>
        <taxon>Citrus</taxon>
    </lineage>
</organism>
<gene>
    <name evidence="1" type="ORF">CISIN_1g034243mg</name>
</gene>
<keyword evidence="2" id="KW-1185">Reference proteome</keyword>
<reference evidence="1 2" key="1">
    <citation type="submission" date="2014-04" db="EMBL/GenBank/DDBJ databases">
        <authorList>
            <consortium name="International Citrus Genome Consortium"/>
            <person name="Gmitter F."/>
            <person name="Chen C."/>
            <person name="Farmerie W."/>
            <person name="Harkins T."/>
            <person name="Desany B."/>
            <person name="Mohiuddin M."/>
            <person name="Kodira C."/>
            <person name="Borodovsky M."/>
            <person name="Lomsadze A."/>
            <person name="Burns P."/>
            <person name="Jenkins J."/>
            <person name="Prochnik S."/>
            <person name="Shu S."/>
            <person name="Chapman J."/>
            <person name="Pitluck S."/>
            <person name="Schmutz J."/>
            <person name="Rokhsar D."/>
        </authorList>
    </citation>
    <scope>NUCLEOTIDE SEQUENCE</scope>
</reference>
<dbReference type="Proteomes" id="UP000027120">
    <property type="component" value="Unassembled WGS sequence"/>
</dbReference>
<protein>
    <submittedName>
        <fullName evidence="1">Uncharacterized protein</fullName>
    </submittedName>
</protein>